<dbReference type="Pfam" id="PF00735">
    <property type="entry name" value="Septin"/>
    <property type="match status" value="1"/>
</dbReference>
<feature type="domain" description="Septin-type G" evidence="4">
    <location>
        <begin position="229"/>
        <end position="521"/>
    </location>
</feature>
<dbReference type="InterPro" id="IPR027417">
    <property type="entry name" value="P-loop_NTPase"/>
</dbReference>
<feature type="compositionally biased region" description="Low complexity" evidence="2">
    <location>
        <begin position="633"/>
        <end position="647"/>
    </location>
</feature>
<reference evidence="6" key="2">
    <citation type="submission" date="2019-10" db="EMBL/GenBank/DDBJ databases">
        <authorList>
            <consortium name="NCBI Genome Project"/>
        </authorList>
    </citation>
    <scope>NUCLEOTIDE SEQUENCE</scope>
    <source>
        <strain evidence="6">NI907</strain>
    </source>
</reference>
<keyword evidence="1" id="KW-0547">Nucleotide-binding</keyword>
<name>A0A6P8ARV3_PYRGI</name>
<accession>A0A6P8ARV3</accession>
<dbReference type="OrthoDB" id="4150765at2759"/>
<feature type="region of interest" description="Disordered" evidence="2">
    <location>
        <begin position="151"/>
        <end position="205"/>
    </location>
</feature>
<dbReference type="AlphaFoldDB" id="A0A6P8ARV3"/>
<sequence length="750" mass="81016">MRPTDAFGRQSRPAPESEDLGMSSFHHVTASQTMSYCVADESVVDASLDQSFSTFTGRVRHDARKKDRQPTSIPRSEPAAGGPSSCAVTGVEEPSRSIPVTALHELLDRPLSPPTVKTPGSTPLNCSRPHQQQQPISTPMTPILLGVSGPGSTFSGLSSRRDSLSAGSLSEELGSMAGASEEGSVVGEDVENGDPGATPMEHSAATAPQLVMPSIKMPSRRPFTEEGKAIGRLKVLIAGEKGIGKTSLIKSIVQCCEHIVHLDPIEPTPSTWETGPRTDRAVPRAVTEIHGSTKAYPEWWADLDDSRTLKRRNSLGDVVINRNICFVDTIGYGGGAKALQDIVPVVQYIESHLERMSSNTLSDSDLATMIGGEGGPQVDVVLYLISHDLKPVDLQYLRMLAPLTNIIPLIAKSDTIAADDIWERKQKVLSQFLSADVRPFRYSKVLPTSQAEAVLSVSSATGSDSEVMDASLLMSPDYVEPLLPSELGELVRQVFSADGASWLRHAAAKKCLQWRSGEQASKPQALYRPLNSWPPSAQGQTPPFIGTTGELTVRTPSSAMALAPTKVRREEQLAQIRLANWAVELQRSLDSERARYEALARGERAVWLTERLGECVKDGTLVAIGGRDRQRQQSRSSRSASSSSAGAKVARPHHDGALTSHGQTTTKGLRLQSVHSQDPLGLLEMLADIRARGWVALEVLGSIGVFGGLALWVTGRYWHAYPREDVRSCFALLGCNIETAGFLTRHNIGT</sequence>
<feature type="transmembrane region" description="Helical" evidence="3">
    <location>
        <begin position="693"/>
        <end position="713"/>
    </location>
</feature>
<proteinExistence type="inferred from homology"/>
<dbReference type="PROSITE" id="PS51719">
    <property type="entry name" value="G_SEPTIN"/>
    <property type="match status" value="1"/>
</dbReference>
<dbReference type="Pfam" id="PF20571">
    <property type="entry name" value="DUF6780"/>
    <property type="match status" value="1"/>
</dbReference>
<dbReference type="GeneID" id="41964793"/>
<feature type="region of interest" description="Disordered" evidence="2">
    <location>
        <begin position="626"/>
        <end position="670"/>
    </location>
</feature>
<dbReference type="KEGG" id="pgri:PgNI_09904"/>
<evidence type="ECO:0000256" key="3">
    <source>
        <dbReference type="SAM" id="Phobius"/>
    </source>
</evidence>
<keyword evidence="3" id="KW-1133">Transmembrane helix</keyword>
<keyword evidence="3" id="KW-0812">Transmembrane</keyword>
<feature type="compositionally biased region" description="Polar residues" evidence="2">
    <location>
        <begin position="118"/>
        <end position="135"/>
    </location>
</feature>
<protein>
    <recommendedName>
        <fullName evidence="4">Septin-type G domain-containing protein</fullName>
    </recommendedName>
</protein>
<keyword evidence="5" id="KW-1185">Reference proteome</keyword>
<keyword evidence="3" id="KW-0472">Membrane</keyword>
<comment type="similarity">
    <text evidence="1">Belongs to the TRAFAC class TrmE-Era-EngA-EngB-Septin-like GTPase superfamily. Septin GTPase family.</text>
</comment>
<feature type="region of interest" description="Disordered" evidence="2">
    <location>
        <begin position="105"/>
        <end position="135"/>
    </location>
</feature>
<keyword evidence="1" id="KW-0342">GTP-binding</keyword>
<dbReference type="PANTHER" id="PTHR18884">
    <property type="entry name" value="SEPTIN"/>
    <property type="match status" value="1"/>
</dbReference>
<dbReference type="SUPFAM" id="SSF52540">
    <property type="entry name" value="P-loop containing nucleoside triphosphate hydrolases"/>
    <property type="match status" value="1"/>
</dbReference>
<organism evidence="5 6">
    <name type="scientific">Pyricularia grisea</name>
    <name type="common">Crabgrass-specific blast fungus</name>
    <name type="synonym">Magnaporthe grisea</name>
    <dbReference type="NCBI Taxonomy" id="148305"/>
    <lineage>
        <taxon>Eukaryota</taxon>
        <taxon>Fungi</taxon>
        <taxon>Dikarya</taxon>
        <taxon>Ascomycota</taxon>
        <taxon>Pezizomycotina</taxon>
        <taxon>Sordariomycetes</taxon>
        <taxon>Sordariomycetidae</taxon>
        <taxon>Magnaporthales</taxon>
        <taxon>Pyriculariaceae</taxon>
        <taxon>Pyricularia</taxon>
    </lineage>
</organism>
<feature type="region of interest" description="Disordered" evidence="2">
    <location>
        <begin position="1"/>
        <end position="22"/>
    </location>
</feature>
<gene>
    <name evidence="6" type="ORF">PgNI_09904</name>
</gene>
<feature type="region of interest" description="Disordered" evidence="2">
    <location>
        <begin position="59"/>
        <end position="93"/>
    </location>
</feature>
<dbReference type="Proteomes" id="UP000515153">
    <property type="component" value="Unplaced"/>
</dbReference>
<dbReference type="RefSeq" id="XP_030977622.1">
    <property type="nucleotide sequence ID" value="XM_031129885.1"/>
</dbReference>
<evidence type="ECO:0000259" key="4">
    <source>
        <dbReference type="PROSITE" id="PS51719"/>
    </source>
</evidence>
<dbReference type="Gene3D" id="3.40.50.300">
    <property type="entry name" value="P-loop containing nucleotide triphosphate hydrolases"/>
    <property type="match status" value="1"/>
</dbReference>
<reference evidence="6" key="3">
    <citation type="submission" date="2025-08" db="UniProtKB">
        <authorList>
            <consortium name="RefSeq"/>
        </authorList>
    </citation>
    <scope>IDENTIFICATION</scope>
    <source>
        <strain evidence="6">NI907</strain>
    </source>
</reference>
<evidence type="ECO:0000313" key="6">
    <source>
        <dbReference type="RefSeq" id="XP_030977622.1"/>
    </source>
</evidence>
<feature type="compositionally biased region" description="Low complexity" evidence="2">
    <location>
        <begin position="164"/>
        <end position="187"/>
    </location>
</feature>
<evidence type="ECO:0000313" key="5">
    <source>
        <dbReference type="Proteomes" id="UP000515153"/>
    </source>
</evidence>
<dbReference type="GO" id="GO:0005525">
    <property type="term" value="F:GTP binding"/>
    <property type="evidence" value="ECO:0007669"/>
    <property type="project" value="UniProtKB-KW"/>
</dbReference>
<reference evidence="6" key="1">
    <citation type="journal article" date="2019" name="Mol. Biol. Evol.">
        <title>Blast fungal genomes show frequent chromosomal changes, gene gains and losses, and effector gene turnover.</title>
        <authorList>
            <person name="Gomez Luciano L.B."/>
            <person name="Jason Tsai I."/>
            <person name="Chuma I."/>
            <person name="Tosa Y."/>
            <person name="Chen Y.H."/>
            <person name="Li J.Y."/>
            <person name="Li M.Y."/>
            <person name="Jade Lu M.Y."/>
            <person name="Nakayashiki H."/>
            <person name="Li W.H."/>
        </authorList>
    </citation>
    <scope>NUCLEOTIDE SEQUENCE</scope>
    <source>
        <strain evidence="6">NI907</strain>
    </source>
</reference>
<evidence type="ECO:0000256" key="1">
    <source>
        <dbReference type="RuleBase" id="RU004560"/>
    </source>
</evidence>
<dbReference type="InterPro" id="IPR030379">
    <property type="entry name" value="G_SEPTIN_dom"/>
</dbReference>
<dbReference type="InterPro" id="IPR046707">
    <property type="entry name" value="DUF6780"/>
</dbReference>
<evidence type="ECO:0000256" key="2">
    <source>
        <dbReference type="SAM" id="MobiDB-lite"/>
    </source>
</evidence>